<dbReference type="OrthoDB" id="9862827at2"/>
<dbReference type="RefSeq" id="WP_092133331.1">
    <property type="nucleotide sequence ID" value="NZ_FNQK01000007.1"/>
</dbReference>
<accession>A0A1H3YNS6</accession>
<gene>
    <name evidence="1" type="ORF">SAMN04487990_1078</name>
</gene>
<evidence type="ECO:0000313" key="1">
    <source>
        <dbReference type="EMBL" id="SEA12841.1"/>
    </source>
</evidence>
<sequence>MKTNYHIVDFILATGTNGDTIDTDRFPGGKILAASVCVPGGLPSQIVNLTMSDSGRKLFQGSNLKDWEQRQGGDYISSMKPIGADGGKNYVLDFSSRKPLTSDVEGQVVFVIEQPQGTAC</sequence>
<dbReference type="STRING" id="283786.SAMN04487990_1078"/>
<organism evidence="1 2">
    <name type="scientific">Bizionia paragorgiae</name>
    <dbReference type="NCBI Taxonomy" id="283786"/>
    <lineage>
        <taxon>Bacteria</taxon>
        <taxon>Pseudomonadati</taxon>
        <taxon>Bacteroidota</taxon>
        <taxon>Flavobacteriia</taxon>
        <taxon>Flavobacteriales</taxon>
        <taxon>Flavobacteriaceae</taxon>
        <taxon>Bizionia</taxon>
    </lineage>
</organism>
<dbReference type="Proteomes" id="UP000198846">
    <property type="component" value="Unassembled WGS sequence"/>
</dbReference>
<proteinExistence type="predicted"/>
<reference evidence="1 2" key="1">
    <citation type="submission" date="2016-10" db="EMBL/GenBank/DDBJ databases">
        <authorList>
            <person name="de Groot N.N."/>
        </authorList>
    </citation>
    <scope>NUCLEOTIDE SEQUENCE [LARGE SCALE GENOMIC DNA]</scope>
    <source>
        <strain evidence="1 2">DSM 23842</strain>
    </source>
</reference>
<dbReference type="AlphaFoldDB" id="A0A1H3YNS6"/>
<keyword evidence="2" id="KW-1185">Reference proteome</keyword>
<dbReference type="EMBL" id="FNQK01000007">
    <property type="protein sequence ID" value="SEA12841.1"/>
    <property type="molecule type" value="Genomic_DNA"/>
</dbReference>
<protein>
    <submittedName>
        <fullName evidence="1">Uncharacterized protein</fullName>
    </submittedName>
</protein>
<evidence type="ECO:0000313" key="2">
    <source>
        <dbReference type="Proteomes" id="UP000198846"/>
    </source>
</evidence>
<name>A0A1H3YNS6_BIZPA</name>